<gene>
    <name evidence="1" type="ORF">G9Q97_06545</name>
</gene>
<sequence length="149" mass="17117">MKLFTQIKAYLVIVIMLFGMMHNAFPHVHHEHDLDEHTVLVGESHHHHHSDHHPHSDEEENDDEEKAFFDFLFKNHSHTKHTHQHTPSPVEHVKTVKQVLAKFFGANDSWEFSAIETDIGLHSYVLFNDIGLEAPNLNSNSLRGPPSLG</sequence>
<dbReference type="RefSeq" id="WP_166144340.1">
    <property type="nucleotide sequence ID" value="NZ_JAANYN010000002.1"/>
</dbReference>
<evidence type="ECO:0000313" key="2">
    <source>
        <dbReference type="Proteomes" id="UP000649799"/>
    </source>
</evidence>
<evidence type="ECO:0000313" key="1">
    <source>
        <dbReference type="EMBL" id="NHE56470.1"/>
    </source>
</evidence>
<keyword evidence="2" id="KW-1185">Reference proteome</keyword>
<proteinExistence type="predicted"/>
<dbReference type="Proteomes" id="UP000649799">
    <property type="component" value="Unassembled WGS sequence"/>
</dbReference>
<protein>
    <submittedName>
        <fullName evidence="1">Uncharacterized protein</fullName>
    </submittedName>
</protein>
<name>A0ABX0H4W9_9BACT</name>
<reference evidence="1 2" key="1">
    <citation type="submission" date="2020-03" db="EMBL/GenBank/DDBJ databases">
        <title>Cyclobacterium plantarum sp. nov., a marine bacterium isolated from a coastal-marine wetland.</title>
        <authorList>
            <person name="Sanchez-Porro C."/>
            <person name="Ventosa A."/>
            <person name="Amoozegar M."/>
        </authorList>
    </citation>
    <scope>NUCLEOTIDE SEQUENCE [LARGE SCALE GENOMIC DNA]</scope>
    <source>
        <strain evidence="1 2">GBPx2</strain>
    </source>
</reference>
<organism evidence="1 2">
    <name type="scientific">Cyclobacterium plantarum</name>
    <dbReference type="NCBI Taxonomy" id="2716263"/>
    <lineage>
        <taxon>Bacteria</taxon>
        <taxon>Pseudomonadati</taxon>
        <taxon>Bacteroidota</taxon>
        <taxon>Cytophagia</taxon>
        <taxon>Cytophagales</taxon>
        <taxon>Cyclobacteriaceae</taxon>
        <taxon>Cyclobacterium</taxon>
    </lineage>
</organism>
<comment type="caution">
    <text evidence="1">The sequence shown here is derived from an EMBL/GenBank/DDBJ whole genome shotgun (WGS) entry which is preliminary data.</text>
</comment>
<accession>A0ABX0H4W9</accession>
<dbReference type="EMBL" id="JAANYN010000002">
    <property type="protein sequence ID" value="NHE56470.1"/>
    <property type="molecule type" value="Genomic_DNA"/>
</dbReference>